<dbReference type="AlphaFoldDB" id="A0A067K104"/>
<dbReference type="OrthoDB" id="1669163at2759"/>
<feature type="region of interest" description="Disordered" evidence="1">
    <location>
        <begin position="82"/>
        <end position="108"/>
    </location>
</feature>
<evidence type="ECO:0000256" key="1">
    <source>
        <dbReference type="SAM" id="MobiDB-lite"/>
    </source>
</evidence>
<sequence length="341" mass="39008">MFAFHSVINALKNFQFTSVKAPSIFPRSISRRLSKKSSASSRDTERASESKLESEVKITVTIKDIIRWKSFRDLMEEKSPPLDLASSPHHCTTTSTASATTTPCSSNGSSWCDSDFTSEYLPFWNGNSEEYGENEAMEVGKKDLPCVGEATIEAEKIVGPKAEEKQLSSPISVIDIEFEGDEDSSSIYDESNANVESKYPFNLEKWMAVNENTSSEEETETNTINGEEEEAWQLLNYFKQTSSMKEERLVFDFFREELCRKTYETKNEGFECEMLISRVKEWINGEDRMWVGGENKEACIREMERQGKWSKLEEEEEMVGLEVENWMMGLLLEDLLLDLVC</sequence>
<evidence type="ECO:0000313" key="3">
    <source>
        <dbReference type="Proteomes" id="UP000027138"/>
    </source>
</evidence>
<dbReference type="PANTHER" id="PTHR33623:SF17">
    <property type="entry name" value="DUF4378 DOMAIN-CONTAINING PROTEIN"/>
    <property type="match status" value="1"/>
</dbReference>
<feature type="compositionally biased region" description="Low complexity" evidence="1">
    <location>
        <begin position="86"/>
        <end position="106"/>
    </location>
</feature>
<dbReference type="PANTHER" id="PTHR33623">
    <property type="entry name" value="OS04G0572500 PROTEIN"/>
    <property type="match status" value="1"/>
</dbReference>
<accession>A0A067K104</accession>
<reference evidence="2 3" key="1">
    <citation type="journal article" date="2014" name="PLoS ONE">
        <title>Global Analysis of Gene Expression Profiles in Physic Nut (Jatropha curcas L.) Seedlings Exposed to Salt Stress.</title>
        <authorList>
            <person name="Zhang L."/>
            <person name="Zhang C."/>
            <person name="Wu P."/>
            <person name="Chen Y."/>
            <person name="Li M."/>
            <person name="Jiang H."/>
            <person name="Wu G."/>
        </authorList>
    </citation>
    <scope>NUCLEOTIDE SEQUENCE [LARGE SCALE GENOMIC DNA]</scope>
    <source>
        <strain evidence="3">cv. GZQX0401</strain>
        <tissue evidence="2">Young leaves</tissue>
    </source>
</reference>
<gene>
    <name evidence="2" type="ORF">JCGZ_14469</name>
</gene>
<keyword evidence="3" id="KW-1185">Reference proteome</keyword>
<evidence type="ECO:0000313" key="2">
    <source>
        <dbReference type="EMBL" id="KDP28698.1"/>
    </source>
</evidence>
<name>A0A067K104_JATCU</name>
<protein>
    <recommendedName>
        <fullName evidence="4">DUF4378 domain-containing protein</fullName>
    </recommendedName>
</protein>
<evidence type="ECO:0008006" key="4">
    <source>
        <dbReference type="Google" id="ProtNLM"/>
    </source>
</evidence>
<proteinExistence type="predicted"/>
<dbReference type="Proteomes" id="UP000027138">
    <property type="component" value="Unassembled WGS sequence"/>
</dbReference>
<dbReference type="EMBL" id="KK914782">
    <property type="protein sequence ID" value="KDP28698.1"/>
    <property type="molecule type" value="Genomic_DNA"/>
</dbReference>
<organism evidence="2 3">
    <name type="scientific">Jatropha curcas</name>
    <name type="common">Barbados nut</name>
    <dbReference type="NCBI Taxonomy" id="180498"/>
    <lineage>
        <taxon>Eukaryota</taxon>
        <taxon>Viridiplantae</taxon>
        <taxon>Streptophyta</taxon>
        <taxon>Embryophyta</taxon>
        <taxon>Tracheophyta</taxon>
        <taxon>Spermatophyta</taxon>
        <taxon>Magnoliopsida</taxon>
        <taxon>eudicotyledons</taxon>
        <taxon>Gunneridae</taxon>
        <taxon>Pentapetalae</taxon>
        <taxon>rosids</taxon>
        <taxon>fabids</taxon>
        <taxon>Malpighiales</taxon>
        <taxon>Euphorbiaceae</taxon>
        <taxon>Crotonoideae</taxon>
        <taxon>Jatropheae</taxon>
        <taxon>Jatropha</taxon>
    </lineage>
</organism>